<evidence type="ECO:0000313" key="3">
    <source>
        <dbReference type="EMBL" id="QGG96807.1"/>
    </source>
</evidence>
<dbReference type="Gene3D" id="2.120.10.80">
    <property type="entry name" value="Kelch-type beta propeller"/>
    <property type="match status" value="2"/>
</dbReference>
<keyword evidence="4" id="KW-1185">Reference proteome</keyword>
<dbReference type="GO" id="GO:0080037">
    <property type="term" value="P:negative regulation of cytokinin-activated signaling pathway"/>
    <property type="evidence" value="ECO:0007669"/>
    <property type="project" value="InterPro"/>
</dbReference>
<keyword evidence="2" id="KW-0472">Membrane</keyword>
<dbReference type="InterPro" id="IPR015915">
    <property type="entry name" value="Kelch-typ_b-propeller"/>
</dbReference>
<dbReference type="InterPro" id="IPR044595">
    <property type="entry name" value="KMD1-4"/>
</dbReference>
<dbReference type="PANTHER" id="PTHR46407:SF3">
    <property type="entry name" value="OS02G0208700 PROTEIN"/>
    <property type="match status" value="1"/>
</dbReference>
<evidence type="ECO:0000313" key="4">
    <source>
        <dbReference type="Proteomes" id="UP000334019"/>
    </source>
</evidence>
<dbReference type="RefSeq" id="WP_153760909.1">
    <property type="nucleotide sequence ID" value="NZ_CP045851.1"/>
</dbReference>
<dbReference type="PANTHER" id="PTHR46407">
    <property type="entry name" value="OS02G0208700 PROTEIN"/>
    <property type="match status" value="1"/>
</dbReference>
<dbReference type="EMBL" id="CP045851">
    <property type="protein sequence ID" value="QGG96807.1"/>
    <property type="molecule type" value="Genomic_DNA"/>
</dbReference>
<keyword evidence="2" id="KW-1133">Transmembrane helix</keyword>
<gene>
    <name evidence="3" type="ORF">GH723_17835</name>
</gene>
<keyword evidence="2" id="KW-0812">Transmembrane</keyword>
<dbReference type="AlphaFoldDB" id="A0A5Q2RRN3"/>
<evidence type="ECO:0008006" key="5">
    <source>
        <dbReference type="Google" id="ProtNLM"/>
    </source>
</evidence>
<reference evidence="3 4" key="1">
    <citation type="submission" date="2019-11" db="EMBL/GenBank/DDBJ databases">
        <authorList>
            <person name="He Y."/>
        </authorList>
    </citation>
    <scope>NUCLEOTIDE SEQUENCE [LARGE SCALE GENOMIC DNA]</scope>
    <source>
        <strain evidence="3 4">SCSIO 58843</strain>
    </source>
</reference>
<dbReference type="Proteomes" id="UP000334019">
    <property type="component" value="Chromosome"/>
</dbReference>
<evidence type="ECO:0000256" key="1">
    <source>
        <dbReference type="SAM" id="MobiDB-lite"/>
    </source>
</evidence>
<protein>
    <recommendedName>
        <fullName evidence="5">Galactose oxidase</fullName>
    </recommendedName>
</protein>
<evidence type="ECO:0000256" key="2">
    <source>
        <dbReference type="SAM" id="Phobius"/>
    </source>
</evidence>
<feature type="transmembrane region" description="Helical" evidence="2">
    <location>
        <begin position="38"/>
        <end position="59"/>
    </location>
</feature>
<name>A0A5Q2RRN3_9ACTN</name>
<feature type="region of interest" description="Disordered" evidence="1">
    <location>
        <begin position="284"/>
        <end position="312"/>
    </location>
</feature>
<sequence>MGVDELLGGATVRTPPVDLDAARRSIDERLRRRARRRATLAGAGAAVVAVAVVAVYSFVRPDDDGRVAVVTDVSTTVAPTPGDGDDDEAPFAPSSSATIGDARITISVDPVELPGLRIEVGAPVASEHGWFAHDLRLTNTSDRIVRIDDNRTSLALGEPPALMVAEPGCGYLRQDDGPDAPLVLGHCNHDLRSYRAEPGETIVQEWWAARDLPGLVPGGYGTFRYDKIVEYSVGGADSPAEQHAEAITITYEIAAASGGSADPSSRSFAATAWTGTQYLVWGGEAGTETTTPNDGWAFEPSTGEISPIPAAPVPGRSGATGVWTGIELIVCCGNTLSTGGVPALATAAAYDPASGTWRRLADPPESLIARERMEVSRYPASVWTGSEMLVVSGDDGVETFVAAYDPATDTWRDIDGAPHGLHRQPEIAWTGEELVVWGGWRTWPPGGREDALAGARYDPVSDVWTDLPELPDGDGPYDPSITWTGEALVVWGYSGWSWDPDTDEWTPLPDPGLPAIEEYEGSPGSQAIVWDPVRRRVILYPTHGYEYGFLEGGAPGPVPLLAYDPRTRSWERLGEVALGYSPDLTSGGGWLLWPTAPDPVLLPAPE</sequence>
<dbReference type="SUPFAM" id="SSF117281">
    <property type="entry name" value="Kelch motif"/>
    <property type="match status" value="1"/>
</dbReference>
<dbReference type="GO" id="GO:2000762">
    <property type="term" value="P:regulation of phenylpropanoid metabolic process"/>
    <property type="evidence" value="ECO:0007669"/>
    <property type="project" value="InterPro"/>
</dbReference>
<proteinExistence type="predicted"/>
<accession>A0A5Q2RRN3</accession>
<organism evidence="3 4">
    <name type="scientific">Actinomarinicola tropica</name>
    <dbReference type="NCBI Taxonomy" id="2789776"/>
    <lineage>
        <taxon>Bacteria</taxon>
        <taxon>Bacillati</taxon>
        <taxon>Actinomycetota</taxon>
        <taxon>Acidimicrobiia</taxon>
        <taxon>Acidimicrobiales</taxon>
        <taxon>Iamiaceae</taxon>
        <taxon>Actinomarinicola</taxon>
    </lineage>
</organism>
<dbReference type="KEGG" id="atq:GH723_17835"/>